<protein>
    <submittedName>
        <fullName evidence="7">Serine protease</fullName>
    </submittedName>
</protein>
<dbReference type="Gene3D" id="2.30.42.10">
    <property type="match status" value="1"/>
</dbReference>
<keyword evidence="5" id="KW-0472">Membrane</keyword>
<dbReference type="PANTHER" id="PTHR22939:SF129">
    <property type="entry name" value="SERINE PROTEASE HTRA2, MITOCHONDRIAL"/>
    <property type="match status" value="1"/>
</dbReference>
<dbReference type="SUPFAM" id="SSF50494">
    <property type="entry name" value="Trypsin-like serine proteases"/>
    <property type="match status" value="1"/>
</dbReference>
<dbReference type="PANTHER" id="PTHR22939">
    <property type="entry name" value="SERINE PROTEASE FAMILY S1C HTRA-RELATED"/>
    <property type="match status" value="1"/>
</dbReference>
<name>A0A9D1P3M8_9FIRM</name>
<evidence type="ECO:0000256" key="4">
    <source>
        <dbReference type="SAM" id="MobiDB-lite"/>
    </source>
</evidence>
<keyword evidence="3" id="KW-0378">Hydrolase</keyword>
<accession>A0A9D1P3M8</accession>
<dbReference type="Gene3D" id="2.40.10.120">
    <property type="match status" value="1"/>
</dbReference>
<evidence type="ECO:0000313" key="7">
    <source>
        <dbReference type="EMBL" id="HIV25457.1"/>
    </source>
</evidence>
<reference evidence="7" key="1">
    <citation type="submission" date="2020-10" db="EMBL/GenBank/DDBJ databases">
        <authorList>
            <person name="Gilroy R."/>
        </authorList>
    </citation>
    <scope>NUCLEOTIDE SEQUENCE</scope>
    <source>
        <strain evidence="7">CHK188-20938</strain>
    </source>
</reference>
<dbReference type="Pfam" id="PF13180">
    <property type="entry name" value="PDZ_2"/>
    <property type="match status" value="1"/>
</dbReference>
<keyword evidence="5" id="KW-0812">Transmembrane</keyword>
<feature type="compositionally biased region" description="Low complexity" evidence="4">
    <location>
        <begin position="75"/>
        <end position="94"/>
    </location>
</feature>
<dbReference type="InterPro" id="IPR036034">
    <property type="entry name" value="PDZ_sf"/>
</dbReference>
<feature type="region of interest" description="Disordered" evidence="4">
    <location>
        <begin position="74"/>
        <end position="118"/>
    </location>
</feature>
<dbReference type="Pfam" id="PF13365">
    <property type="entry name" value="Trypsin_2"/>
    <property type="match status" value="1"/>
</dbReference>
<evidence type="ECO:0000256" key="2">
    <source>
        <dbReference type="ARBA" id="ARBA00022670"/>
    </source>
</evidence>
<evidence type="ECO:0000256" key="1">
    <source>
        <dbReference type="ARBA" id="ARBA00010541"/>
    </source>
</evidence>
<organism evidence="7 8">
    <name type="scientific">Candidatus Scatomonas pullistercoris</name>
    <dbReference type="NCBI Taxonomy" id="2840920"/>
    <lineage>
        <taxon>Bacteria</taxon>
        <taxon>Bacillati</taxon>
        <taxon>Bacillota</taxon>
        <taxon>Clostridia</taxon>
        <taxon>Lachnospirales</taxon>
        <taxon>Lachnospiraceae</taxon>
        <taxon>Lachnospiraceae incertae sedis</taxon>
        <taxon>Candidatus Scatomonas</taxon>
    </lineage>
</organism>
<dbReference type="InterPro" id="IPR009003">
    <property type="entry name" value="Peptidase_S1_PA"/>
</dbReference>
<feature type="domain" description="PDZ" evidence="6">
    <location>
        <begin position="340"/>
        <end position="420"/>
    </location>
</feature>
<evidence type="ECO:0000313" key="8">
    <source>
        <dbReference type="Proteomes" id="UP000824169"/>
    </source>
</evidence>
<dbReference type="GO" id="GO:0006508">
    <property type="term" value="P:proteolysis"/>
    <property type="evidence" value="ECO:0007669"/>
    <property type="project" value="UniProtKB-KW"/>
</dbReference>
<dbReference type="PRINTS" id="PR00834">
    <property type="entry name" value="PROTEASES2C"/>
</dbReference>
<sequence>MEHKPENQEHEQPEQEKRDYSFMREIIKKKPVSGRLLLRRILCLVGGAVLAGVIAAFVFVWMVPVAENLIREGSSRVSISDSSESSSGTSASSSSEEEVEEETEPSDKPTPSPTPTLGLTEYRQLYKEMIAVAETPKKAMVTVIGITSEMDYFNQNYENQKQISGLLVAENEQDLFILTEYRVVENVQRIQVTFYDGSVVDAIYQRHDANTGLTVLRVSLADLDESTREGMELAVLGSSYGVSQGELVLALGSPIGYSGSVSGGVITSVTNKVSTLDTEYNLLTTDINGSQDGSGVLINLNGEIVGIIAQSYSSENIVTALPISQVKSLIESLSNNEARPYIGIKGQDVTEQISATTGIPKGVLVTSVQADSPAMLAGIKEYDVIAAVGDEKVSTIRQYRDCLDDLSPGQTVSVTAMRRGASGYAEVVFEVSVGEI</sequence>
<dbReference type="InterPro" id="IPR001478">
    <property type="entry name" value="PDZ"/>
</dbReference>
<dbReference type="SUPFAM" id="SSF50156">
    <property type="entry name" value="PDZ domain-like"/>
    <property type="match status" value="1"/>
</dbReference>
<evidence type="ECO:0000259" key="6">
    <source>
        <dbReference type="SMART" id="SM00228"/>
    </source>
</evidence>
<evidence type="ECO:0000256" key="3">
    <source>
        <dbReference type="ARBA" id="ARBA00022801"/>
    </source>
</evidence>
<dbReference type="InterPro" id="IPR001940">
    <property type="entry name" value="Peptidase_S1C"/>
</dbReference>
<dbReference type="SMART" id="SM00228">
    <property type="entry name" value="PDZ"/>
    <property type="match status" value="1"/>
</dbReference>
<dbReference type="Proteomes" id="UP000824169">
    <property type="component" value="Unassembled WGS sequence"/>
</dbReference>
<dbReference type="EMBL" id="DVOO01000018">
    <property type="protein sequence ID" value="HIV25457.1"/>
    <property type="molecule type" value="Genomic_DNA"/>
</dbReference>
<dbReference type="AlphaFoldDB" id="A0A9D1P3M8"/>
<proteinExistence type="inferred from homology"/>
<keyword evidence="5" id="KW-1133">Transmembrane helix</keyword>
<comment type="similarity">
    <text evidence="1">Belongs to the peptidase S1C family.</text>
</comment>
<gene>
    <name evidence="7" type="ORF">IAB71_06680</name>
</gene>
<feature type="compositionally biased region" description="Acidic residues" evidence="4">
    <location>
        <begin position="95"/>
        <end position="104"/>
    </location>
</feature>
<dbReference type="GO" id="GO:0004252">
    <property type="term" value="F:serine-type endopeptidase activity"/>
    <property type="evidence" value="ECO:0007669"/>
    <property type="project" value="InterPro"/>
</dbReference>
<feature type="transmembrane region" description="Helical" evidence="5">
    <location>
        <begin position="37"/>
        <end position="62"/>
    </location>
</feature>
<reference evidence="7" key="2">
    <citation type="journal article" date="2021" name="PeerJ">
        <title>Extensive microbial diversity within the chicken gut microbiome revealed by metagenomics and culture.</title>
        <authorList>
            <person name="Gilroy R."/>
            <person name="Ravi A."/>
            <person name="Getino M."/>
            <person name="Pursley I."/>
            <person name="Horton D.L."/>
            <person name="Alikhan N.F."/>
            <person name="Baker D."/>
            <person name="Gharbi K."/>
            <person name="Hall N."/>
            <person name="Watson M."/>
            <person name="Adriaenssens E.M."/>
            <person name="Foster-Nyarko E."/>
            <person name="Jarju S."/>
            <person name="Secka A."/>
            <person name="Antonio M."/>
            <person name="Oren A."/>
            <person name="Chaudhuri R.R."/>
            <person name="La Ragione R."/>
            <person name="Hildebrand F."/>
            <person name="Pallen M.J."/>
        </authorList>
    </citation>
    <scope>NUCLEOTIDE SEQUENCE</scope>
    <source>
        <strain evidence="7">CHK188-20938</strain>
    </source>
</reference>
<keyword evidence="2 7" id="KW-0645">Protease</keyword>
<comment type="caution">
    <text evidence="7">The sequence shown here is derived from an EMBL/GenBank/DDBJ whole genome shotgun (WGS) entry which is preliminary data.</text>
</comment>
<evidence type="ECO:0000256" key="5">
    <source>
        <dbReference type="SAM" id="Phobius"/>
    </source>
</evidence>